<evidence type="ECO:0000313" key="5">
    <source>
        <dbReference type="Proteomes" id="UP000245926"/>
    </source>
</evidence>
<protein>
    <submittedName>
        <fullName evidence="4">RNA methyltransferase</fullName>
    </submittedName>
</protein>
<dbReference type="OrthoDB" id="3190829at2"/>
<dbReference type="GO" id="GO:0008173">
    <property type="term" value="F:RNA methyltransferase activity"/>
    <property type="evidence" value="ECO:0007669"/>
    <property type="project" value="InterPro"/>
</dbReference>
<dbReference type="Pfam" id="PF00588">
    <property type="entry name" value="SpoU_methylase"/>
    <property type="match status" value="1"/>
</dbReference>
<keyword evidence="1 4" id="KW-0489">Methyltransferase</keyword>
<dbReference type="EMBL" id="CP029550">
    <property type="protein sequence ID" value="AWN43887.1"/>
    <property type="molecule type" value="Genomic_DNA"/>
</dbReference>
<feature type="domain" description="tRNA/rRNA methyltransferase SpoU type" evidence="3">
    <location>
        <begin position="127"/>
        <end position="266"/>
    </location>
</feature>
<dbReference type="AlphaFoldDB" id="A0A2U8WCL6"/>
<dbReference type="InterPro" id="IPR029064">
    <property type="entry name" value="Ribosomal_eL30-like_sf"/>
</dbReference>
<reference evidence="5" key="1">
    <citation type="submission" date="2018-05" db="EMBL/GenBank/DDBJ databases">
        <title>Complete Genome Sequence of Methylobacterium sp. 17SD2-17.</title>
        <authorList>
            <person name="Srinivasan S."/>
        </authorList>
    </citation>
    <scope>NUCLEOTIDE SEQUENCE [LARGE SCALE GENOMIC DNA]</scope>
    <source>
        <strain evidence="5">17SD2-17</strain>
    </source>
</reference>
<sequence length="280" mass="29181">MIETIPLDDPDDPRLAPYAAMRERDLVGRAGRFIVEGEVTLRLLLSRQARFAAESILLAPERVAGLVEALAAHTARRPAPPPVYIASRSVMSAVTGFPIHRGVLAVGIRDGDPLAADLVPPVQMPALVLGLAGLTNHDNVGGLFRNAAAFGADAVLLDAGTCDPLYRKAIRVSAGAALTVPFGRLAAGEDWLALAACLSLTPVALSPRGAETLSDLPALPRALLLLGTEGPGLPAETIARARSVRIPMASGFDSLNVATAGAIALHHLRASVTKSTRDKE</sequence>
<dbReference type="PANTHER" id="PTHR43191:SF12">
    <property type="entry name" value="RRNA METHYLASE"/>
    <property type="match status" value="1"/>
</dbReference>
<dbReference type="SUPFAM" id="SSF55315">
    <property type="entry name" value="L30e-like"/>
    <property type="match status" value="1"/>
</dbReference>
<evidence type="ECO:0000313" key="4">
    <source>
        <dbReference type="EMBL" id="AWN43887.1"/>
    </source>
</evidence>
<accession>A0A2U8WCL6</accession>
<dbReference type="RefSeq" id="WP_109895111.1">
    <property type="nucleotide sequence ID" value="NZ_CP029550.1"/>
</dbReference>
<proteinExistence type="predicted"/>
<name>A0A2U8WCL6_9HYPH</name>
<dbReference type="GO" id="GO:0032259">
    <property type="term" value="P:methylation"/>
    <property type="evidence" value="ECO:0007669"/>
    <property type="project" value="UniProtKB-KW"/>
</dbReference>
<dbReference type="GO" id="GO:0003723">
    <property type="term" value="F:RNA binding"/>
    <property type="evidence" value="ECO:0007669"/>
    <property type="project" value="InterPro"/>
</dbReference>
<keyword evidence="5" id="KW-1185">Reference proteome</keyword>
<dbReference type="PANTHER" id="PTHR43191">
    <property type="entry name" value="RRNA METHYLTRANSFERASE 3"/>
    <property type="match status" value="1"/>
</dbReference>
<dbReference type="InterPro" id="IPR029028">
    <property type="entry name" value="Alpha/beta_knot_MTases"/>
</dbReference>
<dbReference type="CDD" id="cd18095">
    <property type="entry name" value="SpoU-like_rRNA-MTase"/>
    <property type="match status" value="1"/>
</dbReference>
<dbReference type="Gene3D" id="3.30.1330.30">
    <property type="match status" value="1"/>
</dbReference>
<evidence type="ECO:0000256" key="2">
    <source>
        <dbReference type="ARBA" id="ARBA00022679"/>
    </source>
</evidence>
<evidence type="ECO:0000259" key="3">
    <source>
        <dbReference type="Pfam" id="PF00588"/>
    </source>
</evidence>
<gene>
    <name evidence="4" type="ORF">DK389_29420</name>
</gene>
<dbReference type="InterPro" id="IPR051259">
    <property type="entry name" value="rRNA_Methyltransferase"/>
</dbReference>
<dbReference type="KEGG" id="mets:DK389_29420"/>
<dbReference type="Proteomes" id="UP000245926">
    <property type="component" value="Chromosome"/>
</dbReference>
<dbReference type="SUPFAM" id="SSF75217">
    <property type="entry name" value="alpha/beta knot"/>
    <property type="match status" value="1"/>
</dbReference>
<keyword evidence="2 4" id="KW-0808">Transferase</keyword>
<evidence type="ECO:0000256" key="1">
    <source>
        <dbReference type="ARBA" id="ARBA00022603"/>
    </source>
</evidence>
<organism evidence="4 5">
    <name type="scientific">Methylobacterium durans</name>
    <dbReference type="NCBI Taxonomy" id="2202825"/>
    <lineage>
        <taxon>Bacteria</taxon>
        <taxon>Pseudomonadati</taxon>
        <taxon>Pseudomonadota</taxon>
        <taxon>Alphaproteobacteria</taxon>
        <taxon>Hyphomicrobiales</taxon>
        <taxon>Methylobacteriaceae</taxon>
        <taxon>Methylobacterium</taxon>
    </lineage>
</organism>
<dbReference type="InterPro" id="IPR029026">
    <property type="entry name" value="tRNA_m1G_MTases_N"/>
</dbReference>
<dbReference type="InterPro" id="IPR001537">
    <property type="entry name" value="SpoU_MeTrfase"/>
</dbReference>
<dbReference type="Gene3D" id="3.40.1280.10">
    <property type="match status" value="1"/>
</dbReference>
<dbReference type="GO" id="GO:0006396">
    <property type="term" value="P:RNA processing"/>
    <property type="evidence" value="ECO:0007669"/>
    <property type="project" value="InterPro"/>
</dbReference>